<keyword evidence="1" id="KW-0812">Transmembrane</keyword>
<dbReference type="GeneID" id="37140112"/>
<keyword evidence="1" id="KW-0472">Membrane</keyword>
<keyword evidence="3" id="KW-1185">Reference proteome</keyword>
<dbReference type="OrthoDB" id="5288586at2759"/>
<feature type="transmembrane region" description="Helical" evidence="1">
    <location>
        <begin position="43"/>
        <end position="62"/>
    </location>
</feature>
<dbReference type="AlphaFoldDB" id="A0A319CWR2"/>
<feature type="transmembrane region" description="Helical" evidence="1">
    <location>
        <begin position="137"/>
        <end position="156"/>
    </location>
</feature>
<accession>A0A319CWR2</accession>
<proteinExistence type="predicted"/>
<name>A0A319CWR2_9EURO</name>
<sequence>MTLIQIRRILYDLDAKHTDLVCLLLCFITALCDSSAYSVWSCYLGLQTVSISCFVAGAFTFANAMRLLGPRRAVTLSLSFLVQASLIIIASALVEADLIPHISAATSLTGGPLFLELIPIALLAFQSAGCLATSRFLGFNEILIVVLASVYFDFASNPHLFTSLLKNAQRNRRMCGAAFLSAGGMQSTLWIAAALKLDLAVVWLF</sequence>
<feature type="transmembrane region" description="Helical" evidence="1">
    <location>
        <begin position="99"/>
        <end position="125"/>
    </location>
</feature>
<dbReference type="PANTHER" id="PTHR37488">
    <property type="entry name" value="DUF1275 DOMAIN-CONTAINING PROTEIN"/>
    <property type="match status" value="1"/>
</dbReference>
<gene>
    <name evidence="2" type="ORF">BO82DRAFT_373396</name>
</gene>
<dbReference type="RefSeq" id="XP_025493563.1">
    <property type="nucleotide sequence ID" value="XM_025637370.1"/>
</dbReference>
<protein>
    <recommendedName>
        <fullName evidence="4">DUF1275 domain protein</fullName>
    </recommendedName>
</protein>
<dbReference type="STRING" id="1448315.A0A319CWR2"/>
<dbReference type="VEuPathDB" id="FungiDB:BO82DRAFT_373396"/>
<organism evidence="2 3">
    <name type="scientific">Aspergillus uvarum CBS 121591</name>
    <dbReference type="NCBI Taxonomy" id="1448315"/>
    <lineage>
        <taxon>Eukaryota</taxon>
        <taxon>Fungi</taxon>
        <taxon>Dikarya</taxon>
        <taxon>Ascomycota</taxon>
        <taxon>Pezizomycotina</taxon>
        <taxon>Eurotiomycetes</taxon>
        <taxon>Eurotiomycetidae</taxon>
        <taxon>Eurotiales</taxon>
        <taxon>Aspergillaceae</taxon>
        <taxon>Aspergillus</taxon>
        <taxon>Aspergillus subgen. Circumdati</taxon>
    </lineage>
</organism>
<feature type="transmembrane region" description="Helical" evidence="1">
    <location>
        <begin position="20"/>
        <end position="37"/>
    </location>
</feature>
<evidence type="ECO:0008006" key="4">
    <source>
        <dbReference type="Google" id="ProtNLM"/>
    </source>
</evidence>
<evidence type="ECO:0000256" key="1">
    <source>
        <dbReference type="SAM" id="Phobius"/>
    </source>
</evidence>
<evidence type="ECO:0000313" key="3">
    <source>
        <dbReference type="Proteomes" id="UP000248340"/>
    </source>
</evidence>
<dbReference type="EMBL" id="KZ821690">
    <property type="protein sequence ID" value="PYH83363.1"/>
    <property type="molecule type" value="Genomic_DNA"/>
</dbReference>
<dbReference type="PANTHER" id="PTHR37488:SF8">
    <property type="entry name" value="DUF1275 DOMAIN PROTEIN (AFU_ORTHOLOGUE AFUA_5G13060)"/>
    <property type="match status" value="1"/>
</dbReference>
<keyword evidence="1" id="KW-1133">Transmembrane helix</keyword>
<feature type="transmembrane region" description="Helical" evidence="1">
    <location>
        <begin position="74"/>
        <end position="93"/>
    </location>
</feature>
<dbReference type="Pfam" id="PF06912">
    <property type="entry name" value="DUF1275"/>
    <property type="match status" value="1"/>
</dbReference>
<dbReference type="InterPro" id="IPR010699">
    <property type="entry name" value="DUF1275"/>
</dbReference>
<reference evidence="2 3" key="1">
    <citation type="submission" date="2016-12" db="EMBL/GenBank/DDBJ databases">
        <title>The genomes of Aspergillus section Nigri reveals drivers in fungal speciation.</title>
        <authorList>
            <consortium name="DOE Joint Genome Institute"/>
            <person name="Vesth T.C."/>
            <person name="Nybo J."/>
            <person name="Theobald S."/>
            <person name="Brandl J."/>
            <person name="Frisvad J.C."/>
            <person name="Nielsen K.F."/>
            <person name="Lyhne E.K."/>
            <person name="Kogle M.E."/>
            <person name="Kuo A."/>
            <person name="Riley R."/>
            <person name="Clum A."/>
            <person name="Nolan M."/>
            <person name="Lipzen A."/>
            <person name="Salamov A."/>
            <person name="Henrissat B."/>
            <person name="Wiebenga A."/>
            <person name="De Vries R.P."/>
            <person name="Grigoriev I.V."/>
            <person name="Mortensen U.H."/>
            <person name="Andersen M.R."/>
            <person name="Baker S.E."/>
        </authorList>
    </citation>
    <scope>NUCLEOTIDE SEQUENCE [LARGE SCALE GENOMIC DNA]</scope>
    <source>
        <strain evidence="2 3">CBS 121591</strain>
    </source>
</reference>
<evidence type="ECO:0000313" key="2">
    <source>
        <dbReference type="EMBL" id="PYH83363.1"/>
    </source>
</evidence>
<dbReference type="Proteomes" id="UP000248340">
    <property type="component" value="Unassembled WGS sequence"/>
</dbReference>